<dbReference type="GeneID" id="77847571"/>
<sequence>MSVQLHPDIETLDKESLCYSIYAQLYHNFFNAQQKKDDEHPYGIEEGDETSLRLKNTAYGFASAIAGAVTGEGGSGSGGLLLDYLKKSGGDMTGKLSANYGFEAGIGNTRILETYSQDITDPEGVVTAIEYGIRITGNLKVGGDSLHIGGRQLLRYDADKATATINASHIDFLDATVHSKGAWIIGDEDTGISISPTRLAVGGQDVYHRGNANTDTVDWTMRDGMVRRNLTVRGSTVMDGGLKALQGVELGDKGKCLLSFSEEDVALGGFLSFLDGFGIRIGDVPVLLCTDKDKIQFGSIGGDLLLGGDHTPKIRLFSGISDVDGECLMLSPYGKACFPGSLTVRHNYGADLLSSYRVDTSDEGIVIHKRLRMGTAEGFMFTGDRERVSLSSEVIYEEEDVRTAIPHSTDFSHRPSVSCYAPQNRHSESFHIRTDADFVTVAVPLEAAGHIGIHASPTRITDRILYLTEALRLQAVEDGIRHYGNSVFTGSLSSEFFSPGLSGSGWAVRRNRTTGGVSATFDEVVARRKFRAYEFEVEKTSVTNGSFWISDSCSGDTVEKLS</sequence>
<comment type="caution">
    <text evidence="2">The sequence shown here is derived from an EMBL/GenBank/DDBJ whole genome shotgun (WGS) entry which is preliminary data.</text>
</comment>
<dbReference type="RefSeq" id="WP_004293591.1">
    <property type="nucleotide sequence ID" value="NZ_CACRTC010000020.1"/>
</dbReference>
<reference evidence="6 7" key="1">
    <citation type="submission" date="2018-08" db="EMBL/GenBank/DDBJ databases">
        <title>A genome reference for cultivated species of the human gut microbiota.</title>
        <authorList>
            <person name="Zou Y."/>
            <person name="Xue W."/>
            <person name="Luo G."/>
        </authorList>
    </citation>
    <scope>NUCLEOTIDE SEQUENCE [LARGE SCALE GENOMIC DNA]</scope>
    <source>
        <strain evidence="5 7">AM29-12AC</strain>
        <strain evidence="4 6">OM03-4</strain>
    </source>
</reference>
<proteinExistence type="predicted"/>
<reference evidence="8 9" key="2">
    <citation type="journal article" date="2019" name="Nat. Med.">
        <title>A library of human gut bacterial isolates paired with longitudinal multiomics data enables mechanistic microbiome research.</title>
        <authorList>
            <person name="Poyet M."/>
            <person name="Groussin M."/>
            <person name="Gibbons S.M."/>
            <person name="Avila-Pacheco J."/>
            <person name="Jiang X."/>
            <person name="Kearney S.M."/>
            <person name="Perrotta A.R."/>
            <person name="Berdy B."/>
            <person name="Zhao S."/>
            <person name="Lieberman T.D."/>
            <person name="Swanson P.K."/>
            <person name="Smith M."/>
            <person name="Roesemann S."/>
            <person name="Alexander J.E."/>
            <person name="Rich S.A."/>
            <person name="Livny J."/>
            <person name="Vlamakis H."/>
            <person name="Clish C."/>
            <person name="Bullock K."/>
            <person name="Deik A."/>
            <person name="Scott J."/>
            <person name="Pierce K.A."/>
            <person name="Xavier R.J."/>
            <person name="Alm E.J."/>
        </authorList>
    </citation>
    <scope>NUCLEOTIDE SEQUENCE [LARGE SCALE GENOMIC DNA]</scope>
    <source>
        <strain evidence="2 8">BIOML-A11</strain>
        <strain evidence="1 9">BIOML-A19</strain>
    </source>
</reference>
<reference evidence="3 10" key="3">
    <citation type="submission" date="2020-12" db="EMBL/GenBank/DDBJ databases">
        <title>Microorganisms.</title>
        <authorList>
            <person name="Matos J."/>
            <person name="Faleiro L."/>
            <person name="Duarte I."/>
        </authorList>
    </citation>
    <scope>NUCLEOTIDE SEQUENCE [LARGE SCALE GENOMIC DNA]</scope>
    <source>
        <strain evidence="3 10">PtFD3Pch2</strain>
    </source>
</reference>
<evidence type="ECO:0000313" key="5">
    <source>
        <dbReference type="EMBL" id="RHE23182.1"/>
    </source>
</evidence>
<evidence type="ECO:0000313" key="9">
    <source>
        <dbReference type="Proteomes" id="UP000487221"/>
    </source>
</evidence>
<gene>
    <name evidence="5" type="ORF">DW758_10185</name>
    <name evidence="4" type="ORF">DXB37_07395</name>
    <name evidence="2" type="ORF">GAP55_12770</name>
    <name evidence="1" type="ORF">GAQ44_19875</name>
    <name evidence="3" type="ORF">JQN06_02490</name>
</gene>
<evidence type="ECO:0000313" key="2">
    <source>
        <dbReference type="EMBL" id="KAB4211843.1"/>
    </source>
</evidence>
<name>A0A139KAH4_BACUN</name>
<evidence type="ECO:0000313" key="10">
    <source>
        <dbReference type="Proteomes" id="UP001196342"/>
    </source>
</evidence>
<protein>
    <submittedName>
        <fullName evidence="2">Uncharacterized protein</fullName>
    </submittedName>
</protein>
<evidence type="ECO:0000313" key="1">
    <source>
        <dbReference type="EMBL" id="KAB4180495.1"/>
    </source>
</evidence>
<keyword evidence="10" id="KW-1185">Reference proteome</keyword>
<dbReference type="Proteomes" id="UP000260759">
    <property type="component" value="Unassembled WGS sequence"/>
</dbReference>
<accession>A0A139KAH4</accession>
<dbReference type="EMBL" id="JAFBJK010000002">
    <property type="protein sequence ID" value="MBT8725043.1"/>
    <property type="molecule type" value="Genomic_DNA"/>
</dbReference>
<evidence type="ECO:0000313" key="6">
    <source>
        <dbReference type="Proteomes" id="UP000260759"/>
    </source>
</evidence>
<evidence type="ECO:0000313" key="8">
    <source>
        <dbReference type="Proteomes" id="UP000466952"/>
    </source>
</evidence>
<dbReference type="EMBL" id="WCTR01000008">
    <property type="protein sequence ID" value="KAB4211843.1"/>
    <property type="molecule type" value="Genomic_DNA"/>
</dbReference>
<evidence type="ECO:0000313" key="3">
    <source>
        <dbReference type="EMBL" id="MBT8725043.1"/>
    </source>
</evidence>
<dbReference type="Proteomes" id="UP000283601">
    <property type="component" value="Unassembled WGS sequence"/>
</dbReference>
<dbReference type="Proteomes" id="UP000487221">
    <property type="component" value="Unassembled WGS sequence"/>
</dbReference>
<dbReference type="Proteomes" id="UP000466952">
    <property type="component" value="Unassembled WGS sequence"/>
</dbReference>
<dbReference type="EMBL" id="WCTY01000042">
    <property type="protein sequence ID" value="KAB4180495.1"/>
    <property type="molecule type" value="Genomic_DNA"/>
</dbReference>
<dbReference type="Proteomes" id="UP001196342">
    <property type="component" value="Unassembled WGS sequence"/>
</dbReference>
<evidence type="ECO:0000313" key="4">
    <source>
        <dbReference type="EMBL" id="RGN94988.1"/>
    </source>
</evidence>
<dbReference type="EMBL" id="QSVA01000005">
    <property type="protein sequence ID" value="RGN94988.1"/>
    <property type="molecule type" value="Genomic_DNA"/>
</dbReference>
<evidence type="ECO:0000313" key="7">
    <source>
        <dbReference type="Proteomes" id="UP000283601"/>
    </source>
</evidence>
<organism evidence="2 8">
    <name type="scientific">Bacteroides uniformis</name>
    <dbReference type="NCBI Taxonomy" id="820"/>
    <lineage>
        <taxon>Bacteria</taxon>
        <taxon>Pseudomonadati</taxon>
        <taxon>Bacteroidota</taxon>
        <taxon>Bacteroidia</taxon>
        <taxon>Bacteroidales</taxon>
        <taxon>Bacteroidaceae</taxon>
        <taxon>Bacteroides</taxon>
    </lineage>
</organism>
<dbReference type="EMBL" id="QSJZ01000007">
    <property type="protein sequence ID" value="RHE23182.1"/>
    <property type="molecule type" value="Genomic_DNA"/>
</dbReference>
<dbReference type="AlphaFoldDB" id="A0A139KAH4"/>